<name>A0AA96EMS9_9VIRU</name>
<sequence>MDDTRTLQNILGNHYGYSKCMRKFQLEWEKDPSFIPSDLSCLDKVQNHWFRTRQYCSTNNCFYRDSWKRDHQTFVKVLGHLKGKQIFSELFDQNNIF</sequence>
<dbReference type="EMBL" id="OR343189">
    <property type="protein sequence ID" value="WNL50350.1"/>
    <property type="molecule type" value="Genomic_DNA"/>
</dbReference>
<protein>
    <submittedName>
        <fullName evidence="1">Uncharacterized protein</fullName>
    </submittedName>
</protein>
<gene>
    <name evidence="1" type="ORF">MarDSR_311</name>
</gene>
<evidence type="ECO:0000313" key="1">
    <source>
        <dbReference type="EMBL" id="WNL50350.1"/>
    </source>
</evidence>
<proteinExistence type="predicted"/>
<accession>A0AA96EMS9</accession>
<organism evidence="1">
    <name type="scientific">Marseillevirus sp</name>
    <dbReference type="NCBI Taxonomy" id="2809551"/>
    <lineage>
        <taxon>Viruses</taxon>
        <taxon>Varidnaviria</taxon>
        <taxon>Bamfordvirae</taxon>
        <taxon>Nucleocytoviricota</taxon>
        <taxon>Megaviricetes</taxon>
        <taxon>Pimascovirales</taxon>
        <taxon>Pimascovirales incertae sedis</taxon>
        <taxon>Marseilleviridae</taxon>
        <taxon>Marseillevirus</taxon>
    </lineage>
</organism>
<reference evidence="1" key="1">
    <citation type="submission" date="2023-07" db="EMBL/GenBank/DDBJ databases">
        <authorList>
            <person name="Xia Y."/>
        </authorList>
    </citation>
    <scope>NUCLEOTIDE SEQUENCE</scope>
    <source>
        <strain evidence="1">E</strain>
    </source>
</reference>